<keyword evidence="2" id="KW-0732">Signal</keyword>
<dbReference type="Proteomes" id="UP000664169">
    <property type="component" value="Unassembled WGS sequence"/>
</dbReference>
<feature type="compositionally biased region" description="Low complexity" evidence="1">
    <location>
        <begin position="269"/>
        <end position="284"/>
    </location>
</feature>
<protein>
    <submittedName>
        <fullName evidence="3">Uncharacterized protein</fullName>
    </submittedName>
</protein>
<evidence type="ECO:0000313" key="3">
    <source>
        <dbReference type="EMBL" id="CAF9927685.1"/>
    </source>
</evidence>
<sequence length="284" mass="30214">MKGFFILVSCCIVGATAYLSAVFSPTDMETILQPRHLGNPLRLFSHSATKRRHQKRGEAGRYPYAQQGLTRRSGKAKKATTQQGNHQTGKTADQQPGRQQGNANGQQTGQREGDASGPGPVPRPPSPPPPPAIPIRAEVNFRGPGYVYTVRGQDMRDEEIPTGTRRHRIATYPGFAAAGGMSRAASPADALSQPASQHAVKTYAKGPIAGGRFIVPEGGKAHATADIPGQERQTWNLYGPDEGRITVDPNRPVPVTFKASVTDGGFVQSSGSDRSGRGPSSEPV</sequence>
<feature type="region of interest" description="Disordered" evidence="1">
    <location>
        <begin position="43"/>
        <end position="137"/>
    </location>
</feature>
<reference evidence="3" key="1">
    <citation type="submission" date="2021-03" db="EMBL/GenBank/DDBJ databases">
        <authorList>
            <person name="Tagirdzhanova G."/>
        </authorList>
    </citation>
    <scope>NUCLEOTIDE SEQUENCE</scope>
</reference>
<feature type="compositionally biased region" description="Pro residues" evidence="1">
    <location>
        <begin position="119"/>
        <end position="133"/>
    </location>
</feature>
<keyword evidence="4" id="KW-1185">Reference proteome</keyword>
<dbReference type="AlphaFoldDB" id="A0A8H3INP7"/>
<evidence type="ECO:0000313" key="4">
    <source>
        <dbReference type="Proteomes" id="UP000664169"/>
    </source>
</evidence>
<feature type="compositionally biased region" description="Low complexity" evidence="1">
    <location>
        <begin position="94"/>
        <end position="118"/>
    </location>
</feature>
<name>A0A8H3INP7_9LECA</name>
<feature type="chain" id="PRO_5034001460" evidence="2">
    <location>
        <begin position="18"/>
        <end position="284"/>
    </location>
</feature>
<accession>A0A8H3INP7</accession>
<evidence type="ECO:0000256" key="1">
    <source>
        <dbReference type="SAM" id="MobiDB-lite"/>
    </source>
</evidence>
<proteinExistence type="predicted"/>
<feature type="compositionally biased region" description="Polar residues" evidence="1">
    <location>
        <begin position="79"/>
        <end position="93"/>
    </location>
</feature>
<feature type="signal peptide" evidence="2">
    <location>
        <begin position="1"/>
        <end position="17"/>
    </location>
</feature>
<comment type="caution">
    <text evidence="3">The sequence shown here is derived from an EMBL/GenBank/DDBJ whole genome shotgun (WGS) entry which is preliminary data.</text>
</comment>
<dbReference type="EMBL" id="CAJPDQ010000027">
    <property type="protein sequence ID" value="CAF9927685.1"/>
    <property type="molecule type" value="Genomic_DNA"/>
</dbReference>
<organism evidence="3 4">
    <name type="scientific">Gomphillus americanus</name>
    <dbReference type="NCBI Taxonomy" id="1940652"/>
    <lineage>
        <taxon>Eukaryota</taxon>
        <taxon>Fungi</taxon>
        <taxon>Dikarya</taxon>
        <taxon>Ascomycota</taxon>
        <taxon>Pezizomycotina</taxon>
        <taxon>Lecanoromycetes</taxon>
        <taxon>OSLEUM clade</taxon>
        <taxon>Ostropomycetidae</taxon>
        <taxon>Ostropales</taxon>
        <taxon>Graphidaceae</taxon>
        <taxon>Gomphilloideae</taxon>
        <taxon>Gomphillus</taxon>
    </lineage>
</organism>
<gene>
    <name evidence="3" type="ORF">GOMPHAMPRED_004470</name>
</gene>
<feature type="region of interest" description="Disordered" evidence="1">
    <location>
        <begin position="245"/>
        <end position="284"/>
    </location>
</feature>
<evidence type="ECO:0000256" key="2">
    <source>
        <dbReference type="SAM" id="SignalP"/>
    </source>
</evidence>